<keyword evidence="1" id="KW-0614">Plasmid</keyword>
<reference evidence="1" key="1">
    <citation type="submission" date="2023-10" db="EMBL/GenBank/DDBJ databases">
        <title>A new archaeal virus that suppresses the transcription of host immunity genes.</title>
        <authorList>
            <person name="Turgeman-Grott I."/>
            <person name="Golan N."/>
            <person name="Neri U."/>
            <person name="Naki D."/>
            <person name="Altman N."/>
            <person name="Eizenshtein K."/>
            <person name="Choudhary D."/>
            <person name="Levi R."/>
            <person name="Himani H."/>
            <person name="Reshef L."/>
            <person name="Papke T.R."/>
            <person name="Gophna U."/>
        </authorList>
    </citation>
    <scope>NUCLEOTIDE SEQUENCE</scope>
    <source>
        <strain evidence="1">Atlit-48N</strain>
    </source>
</reference>
<accession>A0ACD5I0E6</accession>
<keyword evidence="1" id="KW-0378">Hydrolase</keyword>
<geneLocation type="plasmid" evidence="1 2">
    <name>p48N_1</name>
</geneLocation>
<dbReference type="Proteomes" id="UP000257089">
    <property type="component" value="Plasmid p48N_1"/>
</dbReference>
<sequence>MTGSEPDPDAGPPDDEERIARHLRKRITDRVSGNLEGEDARVKRDAPSDKFFAGALAPEGNSDLEDSDDDLQSKMEPSAIGTMTRIRNGSAGDTISIDITGSVWVRVNPTYEEMDRREEYVSLADRDDDETENTTLLPVFERLELEVPSIEVPYEAIAGGTRTTPEVVRERASEAIRTAVEDARERAVARDDIYLDNGDDKPDEDVPNYVLENETAFNDYLEERDGTPAIPDWDLSVQVVTTEDRESNGGELLLDIEVTNTGRQSKRDYVYTLRDPTLFEVQLDLQANGDVEFTPFTFDPLPEDFRYNRDLWGHGRNCTINAPGYKETLGDATPGRSAPRADPHTDHLRTDFIPEYRQLVYESADRGVKPAFSELADLEGGGYEVLESVADAMDEYLETAYPEALREYSKRGDWTDADREDFEEDRAAFEREITRFRRGIRVLREHPDTVGRAFELMNESMDRMHDFNTWRLFQLVFIVMLVPDIAGREYEEWDEISWRDEEELSERFEEAEGALDVVDVLWFPTGGGKSEAFFGVAVWNMFFDRIRGKHFGVTTWTRFPLRLLSLQQLQRMSETIMYADLVRRDQDDIGSRPSRPFSVGFLVGKKNTPNALTGYNNDNFTRYKQDEKLREESKVVPSCPTCGARVKMRVTEEDHRLAHVCTGNPFECDWQKRETTAQEVYAEDELPIHVVDNELYRYAPSILAGTIDKITAVGYQRKMAHILTGEMEYECPTHGFASLGECTEKYGCDIDKNEFELMASPIDVYDPAPSLMVPDELHLLEESVGSFDGHYETGVQTLQEIVDAGKTKILAPTATITAYEDQVYHLFLRPAERFPSPGPFLRENFYAMEQPETQRYYMGLIPHGKTHINSIIDVLFTFHEEVQDLLRMAMESPEDLLTGVALEGTDTSEALSADSISEIIDILTLYSTSLTYLLSKKDGDRLDQSFVSQLNAYFRGEGRPPLNSERMTGGTPFEEVQTILDQLDDPWQEDEDESLLHSLADDDLVAEEDIPDIMELRDVLAEELDDDRTPRTEFRVALRAAPPEVREGLAWLLAYRPNTVTATSMISHGVDVERFNMMVFFGMPRATAEYIQSSSRAGRSHPGLVFNILHPIRERDLSHYHFFEKYHQFLDRLVEPVSVNRWAKNSVKRTQPGLFMALLLNHYMYTDDGEMMYFGDRAEEFLSTVDDVDLENLLVDMYGGSEVPPEFSDDVRQLTRSAISEVQLSDRQWTSERLPGSPMRSLRDVDAQLPIDPEWKYKDILSTYNNR</sequence>
<keyword evidence="1" id="KW-0067">ATP-binding</keyword>
<organism evidence="1 2">
    <name type="scientific">Haloferax sp. Atlit-48N</name>
    <dbReference type="NCBI Taxonomy" id="2077198"/>
    <lineage>
        <taxon>Archaea</taxon>
        <taxon>Methanobacteriati</taxon>
        <taxon>Methanobacteriota</taxon>
        <taxon>Stenosarchaea group</taxon>
        <taxon>Halobacteria</taxon>
        <taxon>Halobacteriales</taxon>
        <taxon>Haloferacaceae</taxon>
        <taxon>Haloferax</taxon>
    </lineage>
</organism>
<keyword evidence="1" id="KW-0347">Helicase</keyword>
<name>A0ACD5I0E6_9EURY</name>
<evidence type="ECO:0000313" key="1">
    <source>
        <dbReference type="EMBL" id="XRJ21345.1"/>
    </source>
</evidence>
<protein>
    <submittedName>
        <fullName evidence="1">Helicase-related protein</fullName>
    </submittedName>
</protein>
<evidence type="ECO:0000313" key="2">
    <source>
        <dbReference type="Proteomes" id="UP000257089"/>
    </source>
</evidence>
<gene>
    <name evidence="1" type="ORF">DEQ67_014840</name>
</gene>
<dbReference type="EMBL" id="CP137690">
    <property type="protein sequence ID" value="XRJ21345.1"/>
    <property type="molecule type" value="Genomic_DNA"/>
</dbReference>
<proteinExistence type="predicted"/>
<keyword evidence="1" id="KW-0547">Nucleotide-binding</keyword>